<evidence type="ECO:0000256" key="2">
    <source>
        <dbReference type="ARBA" id="ARBA00006920"/>
    </source>
</evidence>
<feature type="transmembrane region" description="Helical" evidence="13">
    <location>
        <begin position="169"/>
        <end position="195"/>
    </location>
</feature>
<evidence type="ECO:0000313" key="15">
    <source>
        <dbReference type="Proteomes" id="UP001165584"/>
    </source>
</evidence>
<keyword evidence="10 13" id="KW-0472">Membrane</keyword>
<evidence type="ECO:0000256" key="11">
    <source>
        <dbReference type="ARBA" id="ARBA00023303"/>
    </source>
</evidence>
<feature type="transmembrane region" description="Helical" evidence="13">
    <location>
        <begin position="128"/>
        <end position="148"/>
    </location>
</feature>
<evidence type="ECO:0000256" key="3">
    <source>
        <dbReference type="ARBA" id="ARBA00022448"/>
    </source>
</evidence>
<dbReference type="InterPro" id="IPR010617">
    <property type="entry name" value="TMEM175-like"/>
</dbReference>
<comment type="catalytic activity">
    <reaction evidence="12">
        <text>K(+)(in) = K(+)(out)</text>
        <dbReference type="Rhea" id="RHEA:29463"/>
        <dbReference type="ChEBI" id="CHEBI:29103"/>
    </reaction>
</comment>
<dbReference type="Pfam" id="PF06736">
    <property type="entry name" value="TMEM175"/>
    <property type="match status" value="1"/>
</dbReference>
<protein>
    <submittedName>
        <fullName evidence="14">TMEM175 family protein</fullName>
    </submittedName>
</protein>
<name>A0ABT2GPK2_9MICO</name>
<dbReference type="RefSeq" id="WP_259506840.1">
    <property type="nucleotide sequence ID" value="NZ_JANLCM010000001.1"/>
</dbReference>
<organism evidence="14 15">
    <name type="scientific">Herbiconiux aconitum</name>
    <dbReference type="NCBI Taxonomy" id="2970913"/>
    <lineage>
        <taxon>Bacteria</taxon>
        <taxon>Bacillati</taxon>
        <taxon>Actinomycetota</taxon>
        <taxon>Actinomycetes</taxon>
        <taxon>Micrococcales</taxon>
        <taxon>Microbacteriaceae</taxon>
        <taxon>Herbiconiux</taxon>
    </lineage>
</organism>
<evidence type="ECO:0000313" key="14">
    <source>
        <dbReference type="EMBL" id="MCS5718113.1"/>
    </source>
</evidence>
<keyword evidence="5 13" id="KW-0812">Transmembrane</keyword>
<dbReference type="Proteomes" id="UP001165584">
    <property type="component" value="Unassembled WGS sequence"/>
</dbReference>
<evidence type="ECO:0000256" key="12">
    <source>
        <dbReference type="ARBA" id="ARBA00034430"/>
    </source>
</evidence>
<evidence type="ECO:0000256" key="4">
    <source>
        <dbReference type="ARBA" id="ARBA00022538"/>
    </source>
</evidence>
<proteinExistence type="inferred from homology"/>
<evidence type="ECO:0000256" key="5">
    <source>
        <dbReference type="ARBA" id="ARBA00022692"/>
    </source>
</evidence>
<accession>A0ABT2GPK2</accession>
<evidence type="ECO:0000256" key="6">
    <source>
        <dbReference type="ARBA" id="ARBA00022826"/>
    </source>
</evidence>
<evidence type="ECO:0000256" key="13">
    <source>
        <dbReference type="SAM" id="Phobius"/>
    </source>
</evidence>
<keyword evidence="6" id="KW-0631">Potassium channel</keyword>
<keyword evidence="3" id="KW-0813">Transport</keyword>
<evidence type="ECO:0000256" key="7">
    <source>
        <dbReference type="ARBA" id="ARBA00022958"/>
    </source>
</evidence>
<comment type="caution">
    <text evidence="14">The sequence shown here is derived from an EMBL/GenBank/DDBJ whole genome shotgun (WGS) entry which is preliminary data.</text>
</comment>
<dbReference type="EMBL" id="JANLCM010000001">
    <property type="protein sequence ID" value="MCS5718113.1"/>
    <property type="molecule type" value="Genomic_DNA"/>
</dbReference>
<keyword evidence="7" id="KW-0630">Potassium</keyword>
<feature type="transmembrane region" description="Helical" evidence="13">
    <location>
        <begin position="42"/>
        <end position="63"/>
    </location>
</feature>
<keyword evidence="4" id="KW-0633">Potassium transport</keyword>
<evidence type="ECO:0000256" key="10">
    <source>
        <dbReference type="ARBA" id="ARBA00023136"/>
    </source>
</evidence>
<comment type="similarity">
    <text evidence="2">Belongs to the TMEM175 family.</text>
</comment>
<sequence>MKILRGAEPTRLDALVDAAFAFAITLLVLWNDRLPNDFESLVAIFGLIPSFAASFALISFFWWQQVRWSRNHRVEDNLSTVLSLALVFVVLIFVFPLRIMSSTFLSWITAGFLPTPFEGDLDGRVLCVLFLTYGLAFASMSACVFGLYRHSRSVRMRGAAPADDSVVDAAVGASVALVFTVVGLLSAALAGAFLLAGVTNVWVLTIAGWVYFLLLLTGVVGAQVRRRGATRGETQEKPTRA</sequence>
<gene>
    <name evidence="14" type="ORF">N1027_08180</name>
</gene>
<keyword evidence="11" id="KW-0407">Ion channel</keyword>
<evidence type="ECO:0000256" key="9">
    <source>
        <dbReference type="ARBA" id="ARBA00023065"/>
    </source>
</evidence>
<comment type="subcellular location">
    <subcellularLocation>
        <location evidence="1">Membrane</location>
        <topology evidence="1">Multi-pass membrane protein</topology>
    </subcellularLocation>
</comment>
<keyword evidence="15" id="KW-1185">Reference proteome</keyword>
<keyword evidence="9" id="KW-0406">Ion transport</keyword>
<feature type="transmembrane region" description="Helical" evidence="13">
    <location>
        <begin position="84"/>
        <end position="108"/>
    </location>
</feature>
<evidence type="ECO:0000256" key="1">
    <source>
        <dbReference type="ARBA" id="ARBA00004141"/>
    </source>
</evidence>
<evidence type="ECO:0000256" key="8">
    <source>
        <dbReference type="ARBA" id="ARBA00022989"/>
    </source>
</evidence>
<feature type="transmembrane region" description="Helical" evidence="13">
    <location>
        <begin position="201"/>
        <end position="222"/>
    </location>
</feature>
<feature type="transmembrane region" description="Helical" evidence="13">
    <location>
        <begin position="12"/>
        <end position="30"/>
    </location>
</feature>
<reference evidence="14" key="1">
    <citation type="submission" date="2022-08" db="EMBL/GenBank/DDBJ databases">
        <authorList>
            <person name="Deng Y."/>
            <person name="Han X.-F."/>
            <person name="Zhang Y.-Q."/>
        </authorList>
    </citation>
    <scope>NUCLEOTIDE SEQUENCE</scope>
    <source>
        <strain evidence="14">CPCC 205763</strain>
    </source>
</reference>
<keyword evidence="8 13" id="KW-1133">Transmembrane helix</keyword>